<sequence>MCAVRLLRVSVRERLGAAAEDVLLRVEEAEEAAEVPALRALLTERLAAAAEEIVGLLEETVAEHEQRAERAEREVCRQRRLLEAVLKPDVRLQRADVQHLLENKEQKDWHSNLDQQDPVLSHIKEDQEDPEPPHIKEDQEDPEPPHIKEDQEDPKPPHIKEEQEDPVLSHIKEDQEDPEPPHIKENQEDPEPPHIKEEQEDLWTNQEGEQLEGLEEAGIRFSFSPVKSEDDEEEAQSSHLHQRLTKHMETEVDGEDYRGPGPDRSCPQFGLGCWLVDSQLLSLIGNQSAAAAAGIRRAELEENGR</sequence>
<accession>A0A4Z2GXH5</accession>
<evidence type="ECO:0000313" key="4">
    <source>
        <dbReference type="Proteomes" id="UP000314294"/>
    </source>
</evidence>
<protein>
    <submittedName>
        <fullName evidence="3">Uncharacterized protein</fullName>
    </submittedName>
</protein>
<dbReference type="EMBL" id="SRLO01000407">
    <property type="protein sequence ID" value="TNN57352.1"/>
    <property type="molecule type" value="Genomic_DNA"/>
</dbReference>
<organism evidence="3 4">
    <name type="scientific">Liparis tanakae</name>
    <name type="common">Tanaka's snailfish</name>
    <dbReference type="NCBI Taxonomy" id="230148"/>
    <lineage>
        <taxon>Eukaryota</taxon>
        <taxon>Metazoa</taxon>
        <taxon>Chordata</taxon>
        <taxon>Craniata</taxon>
        <taxon>Vertebrata</taxon>
        <taxon>Euteleostomi</taxon>
        <taxon>Actinopterygii</taxon>
        <taxon>Neopterygii</taxon>
        <taxon>Teleostei</taxon>
        <taxon>Neoteleostei</taxon>
        <taxon>Acanthomorphata</taxon>
        <taxon>Eupercaria</taxon>
        <taxon>Perciformes</taxon>
        <taxon>Cottioidei</taxon>
        <taxon>Cottales</taxon>
        <taxon>Liparidae</taxon>
        <taxon>Liparis</taxon>
    </lineage>
</organism>
<comment type="caution">
    <text evidence="3">The sequence shown here is derived from an EMBL/GenBank/DDBJ whole genome shotgun (WGS) entry which is preliminary data.</text>
</comment>
<dbReference type="AlphaFoldDB" id="A0A4Z2GXH5"/>
<evidence type="ECO:0000313" key="3">
    <source>
        <dbReference type="EMBL" id="TNN57352.1"/>
    </source>
</evidence>
<dbReference type="Proteomes" id="UP000314294">
    <property type="component" value="Unassembled WGS sequence"/>
</dbReference>
<name>A0A4Z2GXH5_9TELE</name>
<gene>
    <name evidence="3" type="ORF">EYF80_032428</name>
</gene>
<evidence type="ECO:0000256" key="1">
    <source>
        <dbReference type="SAM" id="Coils"/>
    </source>
</evidence>
<feature type="region of interest" description="Disordered" evidence="2">
    <location>
        <begin position="125"/>
        <end position="263"/>
    </location>
</feature>
<keyword evidence="1" id="KW-0175">Coiled coil</keyword>
<feature type="compositionally biased region" description="Basic and acidic residues" evidence="2">
    <location>
        <begin position="246"/>
        <end position="258"/>
    </location>
</feature>
<evidence type="ECO:0000256" key="2">
    <source>
        <dbReference type="SAM" id="MobiDB-lite"/>
    </source>
</evidence>
<feature type="coiled-coil region" evidence="1">
    <location>
        <begin position="12"/>
        <end position="74"/>
    </location>
</feature>
<proteinExistence type="predicted"/>
<feature type="compositionally biased region" description="Basic and acidic residues" evidence="2">
    <location>
        <begin position="179"/>
        <end position="197"/>
    </location>
</feature>
<feature type="compositionally biased region" description="Basic and acidic residues" evidence="2">
    <location>
        <begin position="131"/>
        <end position="161"/>
    </location>
</feature>
<dbReference type="OrthoDB" id="8964433at2759"/>
<reference evidence="3 4" key="1">
    <citation type="submission" date="2019-03" db="EMBL/GenBank/DDBJ databases">
        <title>First draft genome of Liparis tanakae, snailfish: a comprehensive survey of snailfish specific genes.</title>
        <authorList>
            <person name="Kim W."/>
            <person name="Song I."/>
            <person name="Jeong J.-H."/>
            <person name="Kim D."/>
            <person name="Kim S."/>
            <person name="Ryu S."/>
            <person name="Song J.Y."/>
            <person name="Lee S.K."/>
        </authorList>
    </citation>
    <scope>NUCLEOTIDE SEQUENCE [LARGE SCALE GENOMIC DNA]</scope>
    <source>
        <tissue evidence="3">Muscle</tissue>
    </source>
</reference>
<keyword evidence="4" id="KW-1185">Reference proteome</keyword>